<dbReference type="Proteomes" id="UP000654604">
    <property type="component" value="Unassembled WGS sequence"/>
</dbReference>
<evidence type="ECO:0000313" key="1">
    <source>
        <dbReference type="EMBL" id="MBE9222315.1"/>
    </source>
</evidence>
<sequence>MKIIKPLVILMGVSTLLGFNSVNPIHGQNLTTPSDNQEKISLTTANINHLENQLILAGHYQRRPNSRYYDRGGYYNYNNRRNQRVIIVPSNGNINLYNGNLRRNNTYWNNNGYYNNGYNYPRNSYEDHIRYNQNYQRSRDYRRIERQCTHRAFTSAWGGIRCRNTNPSVEWRNIYFE</sequence>
<evidence type="ECO:0008006" key="3">
    <source>
        <dbReference type="Google" id="ProtNLM"/>
    </source>
</evidence>
<reference evidence="1 2" key="1">
    <citation type="submission" date="2020-10" db="EMBL/GenBank/DDBJ databases">
        <authorList>
            <person name="Castelo-Branco R."/>
            <person name="Eusebio N."/>
            <person name="Adriana R."/>
            <person name="Vieira A."/>
            <person name="Brugerolle De Fraissinette N."/>
            <person name="Rezende De Castro R."/>
            <person name="Schneider M.P."/>
            <person name="Vasconcelos V."/>
            <person name="Leao P.N."/>
        </authorList>
    </citation>
    <scope>NUCLEOTIDE SEQUENCE [LARGE SCALE GENOMIC DNA]</scope>
    <source>
        <strain evidence="1 2">LEGE 03274</strain>
    </source>
</reference>
<evidence type="ECO:0000313" key="2">
    <source>
        <dbReference type="Proteomes" id="UP000654604"/>
    </source>
</evidence>
<dbReference type="RefSeq" id="WP_193800471.1">
    <property type="nucleotide sequence ID" value="NZ_JADEWC010000010.1"/>
</dbReference>
<organism evidence="1 2">
    <name type="scientific">Cyanobacterium stanieri LEGE 03274</name>
    <dbReference type="NCBI Taxonomy" id="1828756"/>
    <lineage>
        <taxon>Bacteria</taxon>
        <taxon>Bacillati</taxon>
        <taxon>Cyanobacteriota</taxon>
        <taxon>Cyanophyceae</taxon>
        <taxon>Oscillatoriophycideae</taxon>
        <taxon>Chroococcales</taxon>
        <taxon>Geminocystaceae</taxon>
        <taxon>Cyanobacterium</taxon>
    </lineage>
</organism>
<name>A0ABR9V342_9CHRO</name>
<keyword evidence="2" id="KW-1185">Reference proteome</keyword>
<accession>A0ABR9V342</accession>
<gene>
    <name evidence="1" type="ORF">IQ215_06355</name>
</gene>
<comment type="caution">
    <text evidence="1">The sequence shown here is derived from an EMBL/GenBank/DDBJ whole genome shotgun (WGS) entry which is preliminary data.</text>
</comment>
<dbReference type="EMBL" id="JADEWC010000010">
    <property type="protein sequence ID" value="MBE9222315.1"/>
    <property type="molecule type" value="Genomic_DNA"/>
</dbReference>
<protein>
    <recommendedName>
        <fullName evidence="3">Secreted protein</fullName>
    </recommendedName>
</protein>
<proteinExistence type="predicted"/>